<dbReference type="EMBL" id="BARW01004439">
    <property type="protein sequence ID" value="GAI63101.1"/>
    <property type="molecule type" value="Genomic_DNA"/>
</dbReference>
<evidence type="ECO:0000256" key="3">
    <source>
        <dbReference type="ARBA" id="ARBA00022801"/>
    </source>
</evidence>
<dbReference type="PANTHER" id="PTHR11113:SF14">
    <property type="entry name" value="N-ACETYLGLUCOSAMINE-6-PHOSPHATE DEACETYLASE"/>
    <property type="match status" value="1"/>
</dbReference>
<dbReference type="NCBIfam" id="TIGR00221">
    <property type="entry name" value="nagA"/>
    <property type="match status" value="1"/>
</dbReference>
<dbReference type="AlphaFoldDB" id="X1R7W5"/>
<feature type="non-terminal residue" evidence="6">
    <location>
        <position position="1"/>
    </location>
</feature>
<dbReference type="Gene3D" id="3.20.20.140">
    <property type="entry name" value="Metal-dependent hydrolases"/>
    <property type="match status" value="1"/>
</dbReference>
<proteinExistence type="inferred from homology"/>
<dbReference type="GO" id="GO:0046872">
    <property type="term" value="F:metal ion binding"/>
    <property type="evidence" value="ECO:0007669"/>
    <property type="project" value="UniProtKB-KW"/>
</dbReference>
<reference evidence="6" key="1">
    <citation type="journal article" date="2014" name="Front. Microbiol.">
        <title>High frequency of phylogenetically diverse reductive dehalogenase-homologous genes in deep subseafloor sedimentary metagenomes.</title>
        <authorList>
            <person name="Kawai M."/>
            <person name="Futagami T."/>
            <person name="Toyoda A."/>
            <person name="Takaki Y."/>
            <person name="Nishi S."/>
            <person name="Hori S."/>
            <person name="Arai W."/>
            <person name="Tsubouchi T."/>
            <person name="Morono Y."/>
            <person name="Uchiyama I."/>
            <person name="Ito T."/>
            <person name="Fujiyama A."/>
            <person name="Inagaki F."/>
            <person name="Takami H."/>
        </authorList>
    </citation>
    <scope>NUCLEOTIDE SEQUENCE</scope>
    <source>
        <strain evidence="6">Expedition CK06-06</strain>
    </source>
</reference>
<dbReference type="SUPFAM" id="SSF51556">
    <property type="entry name" value="Metallo-dependent hydrolases"/>
    <property type="match status" value="1"/>
</dbReference>
<protein>
    <recommendedName>
        <fullName evidence="5">Amidohydrolase-related domain-containing protein</fullName>
    </recommendedName>
</protein>
<dbReference type="PANTHER" id="PTHR11113">
    <property type="entry name" value="N-ACETYLGLUCOSAMINE-6-PHOSPHATE DEACETYLASE"/>
    <property type="match status" value="1"/>
</dbReference>
<evidence type="ECO:0000259" key="5">
    <source>
        <dbReference type="Pfam" id="PF01979"/>
    </source>
</evidence>
<dbReference type="GO" id="GO:0008448">
    <property type="term" value="F:N-acetylglucosamine-6-phosphate deacetylase activity"/>
    <property type="evidence" value="ECO:0007669"/>
    <property type="project" value="InterPro"/>
</dbReference>
<keyword evidence="3" id="KW-0378">Hydrolase</keyword>
<evidence type="ECO:0000256" key="4">
    <source>
        <dbReference type="ARBA" id="ARBA00023277"/>
    </source>
</evidence>
<evidence type="ECO:0000313" key="6">
    <source>
        <dbReference type="EMBL" id="GAI63101.1"/>
    </source>
</evidence>
<dbReference type="Pfam" id="PF01979">
    <property type="entry name" value="Amidohydro_1"/>
    <property type="match status" value="1"/>
</dbReference>
<dbReference type="InterPro" id="IPR011059">
    <property type="entry name" value="Metal-dep_hydrolase_composite"/>
</dbReference>
<dbReference type="InterPro" id="IPR006680">
    <property type="entry name" value="Amidohydro-rel"/>
</dbReference>
<comment type="caution">
    <text evidence="6">The sequence shown here is derived from an EMBL/GenBank/DDBJ whole genome shotgun (WGS) entry which is preliminary data.</text>
</comment>
<dbReference type="GO" id="GO:0006046">
    <property type="term" value="P:N-acetylglucosamine catabolic process"/>
    <property type="evidence" value="ECO:0007669"/>
    <property type="project" value="TreeGrafter"/>
</dbReference>
<comment type="similarity">
    <text evidence="1">Belongs to the metallo-dependent hydrolases superfamily. NagA family.</text>
</comment>
<keyword evidence="4" id="KW-0119">Carbohydrate metabolism</keyword>
<dbReference type="InterPro" id="IPR032466">
    <property type="entry name" value="Metal_Hydrolase"/>
</dbReference>
<accession>X1R7W5</accession>
<gene>
    <name evidence="6" type="ORF">S12H4_10399</name>
</gene>
<dbReference type="SUPFAM" id="SSF51338">
    <property type="entry name" value="Composite domain of metallo-dependent hydrolases"/>
    <property type="match status" value="1"/>
</dbReference>
<feature type="domain" description="Amidohydrolase-related" evidence="5">
    <location>
        <begin position="1"/>
        <end position="255"/>
    </location>
</feature>
<keyword evidence="2" id="KW-0479">Metal-binding</keyword>
<evidence type="ECO:0000256" key="1">
    <source>
        <dbReference type="ARBA" id="ARBA00010716"/>
    </source>
</evidence>
<name>X1R7W5_9ZZZZ</name>
<evidence type="ECO:0000256" key="2">
    <source>
        <dbReference type="ARBA" id="ARBA00022723"/>
    </source>
</evidence>
<sequence>LGVHVEGPYLNVEYRGAQIEELIRMPDPLEYRKWLDSGIVRLVTIAPENPGALEFIDKTVNQGVKFSIGHSGASYEQVVEAADHGLNQATHLFNGMLGLHHREPGTAGGVLMDERIYAQIIADGVHVHPAMIKLSVRTKGISKIILITDSIRGAGLPDGYYDKYGQQFTVKDGIARTPMGGLSGSTLTLDKAIKNMIKFTSMPLNDVLPMATSVPAEAMGWQDQRGVLKPGADADVIVLNEDFKVEKTFILGNEVYHK</sequence>
<organism evidence="6">
    <name type="scientific">marine sediment metagenome</name>
    <dbReference type="NCBI Taxonomy" id="412755"/>
    <lineage>
        <taxon>unclassified sequences</taxon>
        <taxon>metagenomes</taxon>
        <taxon>ecological metagenomes</taxon>
    </lineage>
</organism>
<dbReference type="InterPro" id="IPR003764">
    <property type="entry name" value="GlcNAc_6-P_deAcase"/>
</dbReference>